<dbReference type="Pfam" id="PF02653">
    <property type="entry name" value="BPD_transp_2"/>
    <property type="match status" value="1"/>
</dbReference>
<evidence type="ECO:0000256" key="1">
    <source>
        <dbReference type="ARBA" id="ARBA00004651"/>
    </source>
</evidence>
<dbReference type="KEGG" id="clx:CLAN_0552"/>
<dbReference type="GO" id="GO:0042941">
    <property type="term" value="P:D-alanine transmembrane transport"/>
    <property type="evidence" value="ECO:0007669"/>
    <property type="project" value="TreeGrafter"/>
</dbReference>
<evidence type="ECO:0000256" key="8">
    <source>
        <dbReference type="ARBA" id="ARBA00023136"/>
    </source>
</evidence>
<accession>A0A1X9SM39</accession>
<protein>
    <submittedName>
        <fullName evidence="11">High-affinity branched-chain amino acid transporter, permease protein</fullName>
    </submittedName>
</protein>
<dbReference type="GO" id="GO:0015190">
    <property type="term" value="F:L-leucine transmembrane transporter activity"/>
    <property type="evidence" value="ECO:0007669"/>
    <property type="project" value="TreeGrafter"/>
</dbReference>
<feature type="transmembrane region" description="Helical" evidence="10">
    <location>
        <begin position="271"/>
        <end position="293"/>
    </location>
</feature>
<keyword evidence="4" id="KW-0997">Cell inner membrane</keyword>
<dbReference type="AlphaFoldDB" id="A0A1X9SM39"/>
<feature type="transmembrane region" description="Helical" evidence="10">
    <location>
        <begin position="97"/>
        <end position="116"/>
    </location>
</feature>
<keyword evidence="6" id="KW-0029">Amino-acid transport</keyword>
<reference evidence="12" key="2">
    <citation type="journal article" date="2017" name="Genome Biol. Evol.">
        <title>Comparative genomic analysis identifies a Campylobacter clade deficient in selenium metabolism.</title>
        <authorList>
            <person name="Miller W.G."/>
            <person name="Yee E."/>
            <person name="Lopes B.S."/>
            <person name="Chapman M.H."/>
            <person name="Huynh S."/>
            <person name="Bono J.L."/>
            <person name="Parker C.T."/>
            <person name="Strachan N.J.C."/>
            <person name="Forbes K.J."/>
        </authorList>
    </citation>
    <scope>NUCLEOTIDE SEQUENCE [LARGE SCALE GENOMIC DNA]</scope>
    <source>
        <strain evidence="12">NCTC 13004</strain>
    </source>
</reference>
<dbReference type="GO" id="GO:0015808">
    <property type="term" value="P:L-alanine transport"/>
    <property type="evidence" value="ECO:0007669"/>
    <property type="project" value="TreeGrafter"/>
</dbReference>
<comment type="subcellular location">
    <subcellularLocation>
        <location evidence="1">Cell membrane</location>
        <topology evidence="1">Multi-pass membrane protein</topology>
    </subcellularLocation>
</comment>
<gene>
    <name evidence="11" type="primary">livH</name>
    <name evidence="11" type="ORF">CLAN_0552</name>
</gene>
<evidence type="ECO:0000313" key="12">
    <source>
        <dbReference type="Proteomes" id="UP000202031"/>
    </source>
</evidence>
<dbReference type="GeneID" id="46921026"/>
<dbReference type="InterPro" id="IPR001851">
    <property type="entry name" value="ABC_transp_permease"/>
</dbReference>
<name>A0A1X9SM39_9BACT</name>
<comment type="similarity">
    <text evidence="9">Belongs to the binding-protein-dependent transport system permease family. LivHM subfamily.</text>
</comment>
<dbReference type="GO" id="GO:1903806">
    <property type="term" value="P:L-isoleucine import across plasma membrane"/>
    <property type="evidence" value="ECO:0007669"/>
    <property type="project" value="TreeGrafter"/>
</dbReference>
<feature type="transmembrane region" description="Helical" evidence="10">
    <location>
        <begin position="49"/>
        <end position="77"/>
    </location>
</feature>
<dbReference type="GO" id="GO:0005886">
    <property type="term" value="C:plasma membrane"/>
    <property type="evidence" value="ECO:0007669"/>
    <property type="project" value="UniProtKB-SubCell"/>
</dbReference>
<organism evidence="11 12">
    <name type="scientific">Campylobacter lanienae NCTC 13004</name>
    <dbReference type="NCBI Taxonomy" id="1031753"/>
    <lineage>
        <taxon>Bacteria</taxon>
        <taxon>Pseudomonadati</taxon>
        <taxon>Campylobacterota</taxon>
        <taxon>Epsilonproteobacteria</taxon>
        <taxon>Campylobacterales</taxon>
        <taxon>Campylobacteraceae</taxon>
        <taxon>Campylobacter</taxon>
    </lineage>
</organism>
<dbReference type="PANTHER" id="PTHR11795">
    <property type="entry name" value="BRANCHED-CHAIN AMINO ACID TRANSPORT SYSTEM PERMEASE PROTEIN LIVH"/>
    <property type="match status" value="1"/>
</dbReference>
<dbReference type="RefSeq" id="WP_100590530.1">
    <property type="nucleotide sequence ID" value="NZ_CP015578.1"/>
</dbReference>
<feature type="transmembrane region" description="Helical" evidence="10">
    <location>
        <begin position="20"/>
        <end position="37"/>
    </location>
</feature>
<dbReference type="Proteomes" id="UP000202031">
    <property type="component" value="Chromosome"/>
</dbReference>
<evidence type="ECO:0000256" key="6">
    <source>
        <dbReference type="ARBA" id="ARBA00022970"/>
    </source>
</evidence>
<proteinExistence type="inferred from homology"/>
<dbReference type="GO" id="GO:0005304">
    <property type="term" value="F:L-valine transmembrane transporter activity"/>
    <property type="evidence" value="ECO:0007669"/>
    <property type="project" value="TreeGrafter"/>
</dbReference>
<dbReference type="GO" id="GO:0015192">
    <property type="term" value="F:L-phenylalanine transmembrane transporter activity"/>
    <property type="evidence" value="ECO:0007669"/>
    <property type="project" value="TreeGrafter"/>
</dbReference>
<reference evidence="12" key="1">
    <citation type="journal article" date="2017" name="Genome Biol. Evol.">
        <title>Comparative Genomic Analysis Identifies a Campylobacter Clade Deficient in Selenium Metabolism.</title>
        <authorList>
            <person name="Miller W.G."/>
            <person name="Yee E."/>
            <person name="Lopes B.S."/>
            <person name="Chapman M.H."/>
            <person name="Huynh S."/>
            <person name="Bono J.L."/>
            <person name="Parker C.T."/>
            <person name="Strachan N.J.C."/>
            <person name="Forbes K.J."/>
        </authorList>
    </citation>
    <scope>NUCLEOTIDE SEQUENCE [LARGE SCALE GENOMIC DNA]</scope>
    <source>
        <strain evidence="12">NCTC 13004</strain>
    </source>
</reference>
<feature type="transmembrane region" description="Helical" evidence="10">
    <location>
        <begin position="224"/>
        <end position="251"/>
    </location>
</feature>
<feature type="transmembrane region" description="Helical" evidence="10">
    <location>
        <begin position="137"/>
        <end position="163"/>
    </location>
</feature>
<dbReference type="PANTHER" id="PTHR11795:SF371">
    <property type="entry name" value="HIGH-AFFINITY BRANCHED-CHAIN AMINO ACID TRANSPORT SYSTEM PERMEASE PROTEIN LIVH"/>
    <property type="match status" value="1"/>
</dbReference>
<feature type="transmembrane region" description="Helical" evidence="10">
    <location>
        <begin position="190"/>
        <end position="212"/>
    </location>
</feature>
<evidence type="ECO:0000256" key="4">
    <source>
        <dbReference type="ARBA" id="ARBA00022519"/>
    </source>
</evidence>
<evidence type="ECO:0000256" key="10">
    <source>
        <dbReference type="SAM" id="Phobius"/>
    </source>
</evidence>
<keyword evidence="5 10" id="KW-0812">Transmembrane</keyword>
<evidence type="ECO:0000256" key="3">
    <source>
        <dbReference type="ARBA" id="ARBA00022475"/>
    </source>
</evidence>
<sequence length="298" mass="31698">MDLTLFLQQMVNGFSLGSMYALIAIGYTMVYGVLRLINFAHGDIMMVGAYVALFSMTSMSLPFGFALIVAVVVSAILGISTDKIAYKPLRNAPRISLLITAIGISFLLENIFQVVFGGTPRSFSVPPFFENIVKIGAINLPVSAILVPVITIFLLCIVLYLLYKTKYGIAIRALAFDINTVNLMGIDANLIIAVVFAIGSSLAAIGGVFWAINYPSIDPLMGVLIGLKAFGAAVLGGIGSVGGAVLGGFIIGFSEVVAVALFPDLAGFKDAFAFIFLILVLLFRPTGILGINFEKSRF</sequence>
<dbReference type="InterPro" id="IPR052157">
    <property type="entry name" value="BCAA_transport_permease"/>
</dbReference>
<keyword evidence="7 10" id="KW-1133">Transmembrane helix</keyword>
<evidence type="ECO:0000256" key="7">
    <source>
        <dbReference type="ARBA" id="ARBA00022989"/>
    </source>
</evidence>
<keyword evidence="2" id="KW-0813">Transport</keyword>
<dbReference type="GO" id="GO:0015188">
    <property type="term" value="F:L-isoleucine transmembrane transporter activity"/>
    <property type="evidence" value="ECO:0007669"/>
    <property type="project" value="TreeGrafter"/>
</dbReference>
<evidence type="ECO:0000256" key="2">
    <source>
        <dbReference type="ARBA" id="ARBA00022448"/>
    </source>
</evidence>
<keyword evidence="8 10" id="KW-0472">Membrane</keyword>
<evidence type="ECO:0000256" key="5">
    <source>
        <dbReference type="ARBA" id="ARBA00022692"/>
    </source>
</evidence>
<dbReference type="EMBL" id="CP015578">
    <property type="protein sequence ID" value="ARQ97301.1"/>
    <property type="molecule type" value="Genomic_DNA"/>
</dbReference>
<evidence type="ECO:0000313" key="11">
    <source>
        <dbReference type="EMBL" id="ARQ97301.1"/>
    </source>
</evidence>
<dbReference type="CDD" id="cd06582">
    <property type="entry name" value="TM_PBP1_LivH_like"/>
    <property type="match status" value="1"/>
</dbReference>
<keyword evidence="3" id="KW-1003">Cell membrane</keyword>
<evidence type="ECO:0000256" key="9">
    <source>
        <dbReference type="ARBA" id="ARBA00037998"/>
    </source>
</evidence>